<dbReference type="PANTHER" id="PTHR23501">
    <property type="entry name" value="MAJOR FACILITATOR SUPERFAMILY"/>
    <property type="match status" value="1"/>
</dbReference>
<evidence type="ECO:0000313" key="9">
    <source>
        <dbReference type="EMBL" id="RNJ58437.1"/>
    </source>
</evidence>
<dbReference type="GO" id="GO:0005886">
    <property type="term" value="C:plasma membrane"/>
    <property type="evidence" value="ECO:0007669"/>
    <property type="project" value="TreeGrafter"/>
</dbReference>
<evidence type="ECO:0000256" key="3">
    <source>
        <dbReference type="ARBA" id="ARBA00022692"/>
    </source>
</evidence>
<feature type="transmembrane region" description="Helical" evidence="7">
    <location>
        <begin position="400"/>
        <end position="420"/>
    </location>
</feature>
<feature type="transmembrane region" description="Helical" evidence="7">
    <location>
        <begin position="254"/>
        <end position="274"/>
    </location>
</feature>
<protein>
    <recommendedName>
        <fullName evidence="8">Major facilitator superfamily (MFS) profile domain-containing protein</fullName>
    </recommendedName>
</protein>
<feature type="domain" description="Major facilitator superfamily (MFS) profile" evidence="8">
    <location>
        <begin position="101"/>
        <end position="587"/>
    </location>
</feature>
<organism evidence="9 10">
    <name type="scientific">Verticillium nonalfalfae</name>
    <dbReference type="NCBI Taxonomy" id="1051616"/>
    <lineage>
        <taxon>Eukaryota</taxon>
        <taxon>Fungi</taxon>
        <taxon>Dikarya</taxon>
        <taxon>Ascomycota</taxon>
        <taxon>Pezizomycotina</taxon>
        <taxon>Sordariomycetes</taxon>
        <taxon>Hypocreomycetidae</taxon>
        <taxon>Glomerellales</taxon>
        <taxon>Plectosphaerellaceae</taxon>
        <taxon>Verticillium</taxon>
    </lineage>
</organism>
<evidence type="ECO:0000256" key="4">
    <source>
        <dbReference type="ARBA" id="ARBA00022989"/>
    </source>
</evidence>
<dbReference type="Proteomes" id="UP000267145">
    <property type="component" value="Unassembled WGS sequence"/>
</dbReference>
<feature type="transmembrane region" description="Helical" evidence="7">
    <location>
        <begin position="166"/>
        <end position="185"/>
    </location>
</feature>
<dbReference type="FunFam" id="1.20.1720.10:FF:000012">
    <property type="entry name" value="MFS toxin efflux pump (AflT)"/>
    <property type="match status" value="1"/>
</dbReference>
<accession>A0A3M9YD39</accession>
<dbReference type="PROSITE" id="PS50850">
    <property type="entry name" value="MFS"/>
    <property type="match status" value="1"/>
</dbReference>
<feature type="transmembrane region" description="Helical" evidence="7">
    <location>
        <begin position="455"/>
        <end position="479"/>
    </location>
</feature>
<comment type="subcellular location">
    <subcellularLocation>
        <location evidence="1">Membrane</location>
        <topology evidence="1">Multi-pass membrane protein</topology>
    </subcellularLocation>
</comment>
<feature type="compositionally biased region" description="Low complexity" evidence="6">
    <location>
        <begin position="50"/>
        <end position="72"/>
    </location>
</feature>
<dbReference type="CDD" id="cd17502">
    <property type="entry name" value="MFS_Azr1_MDR_like"/>
    <property type="match status" value="1"/>
</dbReference>
<dbReference type="InterPro" id="IPR036259">
    <property type="entry name" value="MFS_trans_sf"/>
</dbReference>
<dbReference type="InterPro" id="IPR020846">
    <property type="entry name" value="MFS_dom"/>
</dbReference>
<feature type="compositionally biased region" description="Basic and acidic residues" evidence="6">
    <location>
        <begin position="598"/>
        <end position="615"/>
    </location>
</feature>
<feature type="transmembrane region" description="Helical" evidence="7">
    <location>
        <begin position="491"/>
        <end position="514"/>
    </location>
</feature>
<keyword evidence="2" id="KW-0813">Transport</keyword>
<gene>
    <name evidence="9" type="ORF">D7B24_004706</name>
</gene>
<feature type="transmembrane region" description="Helical" evidence="7">
    <location>
        <begin position="136"/>
        <end position="154"/>
    </location>
</feature>
<keyword evidence="3 7" id="KW-0812">Transmembrane</keyword>
<keyword evidence="5 7" id="KW-0472">Membrane</keyword>
<feature type="transmembrane region" description="Helical" evidence="7">
    <location>
        <begin position="191"/>
        <end position="215"/>
    </location>
</feature>
<feature type="transmembrane region" description="Helical" evidence="7">
    <location>
        <begin position="98"/>
        <end position="124"/>
    </location>
</feature>
<dbReference type="SUPFAM" id="SSF103473">
    <property type="entry name" value="MFS general substrate transporter"/>
    <property type="match status" value="1"/>
</dbReference>
<dbReference type="GO" id="GO:0022857">
    <property type="term" value="F:transmembrane transporter activity"/>
    <property type="evidence" value="ECO:0007669"/>
    <property type="project" value="InterPro"/>
</dbReference>
<keyword evidence="10" id="KW-1185">Reference proteome</keyword>
<evidence type="ECO:0000256" key="7">
    <source>
        <dbReference type="SAM" id="Phobius"/>
    </source>
</evidence>
<evidence type="ECO:0000256" key="1">
    <source>
        <dbReference type="ARBA" id="ARBA00004141"/>
    </source>
</evidence>
<feature type="transmembrane region" description="Helical" evidence="7">
    <location>
        <begin position="326"/>
        <end position="347"/>
    </location>
</feature>
<dbReference type="PANTHER" id="PTHR23501:SF201">
    <property type="entry name" value="MFS AFLATOXIN EFFLUX PUMP"/>
    <property type="match status" value="1"/>
</dbReference>
<dbReference type="GeneID" id="39608395"/>
<name>A0A3M9YD39_9PEZI</name>
<feature type="region of interest" description="Disordered" evidence="6">
    <location>
        <begin position="1"/>
        <end position="88"/>
    </location>
</feature>
<keyword evidence="4 7" id="KW-1133">Transmembrane helix</keyword>
<evidence type="ECO:0000259" key="8">
    <source>
        <dbReference type="PROSITE" id="PS50850"/>
    </source>
</evidence>
<feature type="transmembrane region" description="Helical" evidence="7">
    <location>
        <begin position="368"/>
        <end position="388"/>
    </location>
</feature>
<evidence type="ECO:0000256" key="6">
    <source>
        <dbReference type="SAM" id="MobiDB-lite"/>
    </source>
</evidence>
<feature type="transmembrane region" description="Helical" evidence="7">
    <location>
        <begin position="432"/>
        <end position="449"/>
    </location>
</feature>
<dbReference type="RefSeq" id="XP_028496595.1">
    <property type="nucleotide sequence ID" value="XM_028638872.1"/>
</dbReference>
<proteinExistence type="predicted"/>
<dbReference type="FunFam" id="1.20.1250.20:FF:000196">
    <property type="entry name" value="MFS toxin efflux pump (AflT)"/>
    <property type="match status" value="1"/>
</dbReference>
<dbReference type="InterPro" id="IPR011701">
    <property type="entry name" value="MFS"/>
</dbReference>
<evidence type="ECO:0000256" key="5">
    <source>
        <dbReference type="ARBA" id="ARBA00023136"/>
    </source>
</evidence>
<dbReference type="Pfam" id="PF07690">
    <property type="entry name" value="MFS_1"/>
    <property type="match status" value="1"/>
</dbReference>
<sequence>MSLPPDGEPYDPSSSTGNLYGAPTGDLPSDAAGKHKSSLDVVDEKHTTMGSSRSSTVGSPTVSSPTVSSHGPPARPLTAAGPPTDEAETNYQPKTLKFWLIMASNFVAMFLVALDRTIIATAIPRITDEFQSLGDIGWYGSAYMLTTAASQLLFGRIYKFYSPKVVYLASIVVFEIGSLLCGVAPNSAVLITGRAVAGFGSAGIFTGSMMILITIVPLHKRPMFQGVFGMVFGVAAVLGPLVGGAFAGNATWRWCFYMNLPIGGVAFIFLFLMLQAPQKPSTPVSLTRHITRLDPLGSFFFVPSIVALLLALQWGGATYAWGNGRIIALFVVFALAFAAFAAIQIFMPDTAQVPVRIISQRTVLAGTFFMMFLAGSMMLAVYYVPLWFQTVKGFDPVQSGIYTLPLVLSLVASSIMSGLITQRIGYYTPAMLLCPSVMAVGLGLMSTFHPGSSTAAWVGFQFLTGFGLGFGMQTVGLAVQTVLPREDVSTGLAITFFGQQLGGAVFLAVGQAILSNLLVDRLSSVPGLDPDAIVQSGATDLHDVVPTEDFDVVVAAYNFACTRIFLAGMGLALVTLACALCVEWRSVKKGKQGPGKGADAEAFKENKGDTEAASS</sequence>
<evidence type="ECO:0000313" key="10">
    <source>
        <dbReference type="Proteomes" id="UP000267145"/>
    </source>
</evidence>
<dbReference type="AlphaFoldDB" id="A0A3M9YD39"/>
<evidence type="ECO:0000256" key="2">
    <source>
        <dbReference type="ARBA" id="ARBA00022448"/>
    </source>
</evidence>
<comment type="caution">
    <text evidence="9">The sequence shown here is derived from an EMBL/GenBank/DDBJ whole genome shotgun (WGS) entry which is preliminary data.</text>
</comment>
<dbReference type="Gene3D" id="1.20.1250.20">
    <property type="entry name" value="MFS general substrate transporter like domains"/>
    <property type="match status" value="1"/>
</dbReference>
<dbReference type="Gene3D" id="1.20.1720.10">
    <property type="entry name" value="Multidrug resistance protein D"/>
    <property type="match status" value="1"/>
</dbReference>
<dbReference type="EMBL" id="RBVV01000027">
    <property type="protein sequence ID" value="RNJ58437.1"/>
    <property type="molecule type" value="Genomic_DNA"/>
</dbReference>
<feature type="transmembrane region" description="Helical" evidence="7">
    <location>
        <begin position="227"/>
        <end position="248"/>
    </location>
</feature>
<reference evidence="9 10" key="1">
    <citation type="submission" date="2018-10" db="EMBL/GenBank/DDBJ databases">
        <title>Genome sequence of Verticillium nonalfalfae VnAa140.</title>
        <authorList>
            <person name="Stajich J.E."/>
            <person name="Kasson M.T."/>
        </authorList>
    </citation>
    <scope>NUCLEOTIDE SEQUENCE [LARGE SCALE GENOMIC DNA]</scope>
    <source>
        <strain evidence="9 10">VnAa140</strain>
    </source>
</reference>
<feature type="transmembrane region" description="Helical" evidence="7">
    <location>
        <begin position="295"/>
        <end position="314"/>
    </location>
</feature>
<feature type="transmembrane region" description="Helical" evidence="7">
    <location>
        <begin position="564"/>
        <end position="582"/>
    </location>
</feature>
<feature type="region of interest" description="Disordered" evidence="6">
    <location>
        <begin position="589"/>
        <end position="615"/>
    </location>
</feature>